<sequence>MNAPIVCQVFSSYTEDHPKLFHDVEKLVTNGKFEHAAVYEIIDDPYYAGSYPLDTSNGSYPFLTILRSNLSYRIGGEDQRIHSPSLTWTYEGTWRQFGPYHADDLSTISNEACSEPNGPSVGPYQLSQTRTKKQV</sequence>
<name>A0A4U7B7A1_9PEZI</name>
<reference evidence="2 3" key="1">
    <citation type="submission" date="2018-02" db="EMBL/GenBank/DDBJ databases">
        <title>Draft genome sequences of Elsinoe sp., causing black scab on jojoba.</title>
        <authorList>
            <person name="Stodart B."/>
            <person name="Jeffress S."/>
            <person name="Ash G."/>
            <person name="Arun Chinnappa K."/>
        </authorList>
    </citation>
    <scope>NUCLEOTIDE SEQUENCE [LARGE SCALE GENOMIC DNA]</scope>
    <source>
        <strain evidence="2 3">Hillstone_2</strain>
    </source>
</reference>
<evidence type="ECO:0000313" key="3">
    <source>
        <dbReference type="Proteomes" id="UP000308133"/>
    </source>
</evidence>
<evidence type="ECO:0000256" key="1">
    <source>
        <dbReference type="SAM" id="MobiDB-lite"/>
    </source>
</evidence>
<accession>A0A4U7B7A1</accession>
<gene>
    <name evidence="2" type="ORF">C1H76_0673</name>
</gene>
<dbReference type="EMBL" id="PTQR01000009">
    <property type="protein sequence ID" value="TKX26919.1"/>
    <property type="molecule type" value="Genomic_DNA"/>
</dbReference>
<feature type="region of interest" description="Disordered" evidence="1">
    <location>
        <begin position="113"/>
        <end position="135"/>
    </location>
</feature>
<organism evidence="2 3">
    <name type="scientific">Elsinoe australis</name>
    <dbReference type="NCBI Taxonomy" id="40998"/>
    <lineage>
        <taxon>Eukaryota</taxon>
        <taxon>Fungi</taxon>
        <taxon>Dikarya</taxon>
        <taxon>Ascomycota</taxon>
        <taxon>Pezizomycotina</taxon>
        <taxon>Dothideomycetes</taxon>
        <taxon>Dothideomycetidae</taxon>
        <taxon>Myriangiales</taxon>
        <taxon>Elsinoaceae</taxon>
        <taxon>Elsinoe</taxon>
    </lineage>
</organism>
<proteinExistence type="predicted"/>
<comment type="caution">
    <text evidence="2">The sequence shown here is derived from an EMBL/GenBank/DDBJ whole genome shotgun (WGS) entry which is preliminary data.</text>
</comment>
<dbReference type="Proteomes" id="UP000308133">
    <property type="component" value="Unassembled WGS sequence"/>
</dbReference>
<evidence type="ECO:0000313" key="2">
    <source>
        <dbReference type="EMBL" id="TKX26919.1"/>
    </source>
</evidence>
<protein>
    <submittedName>
        <fullName evidence="2">Uncharacterized protein</fullName>
    </submittedName>
</protein>
<dbReference type="AlphaFoldDB" id="A0A4U7B7A1"/>